<organism evidence="1 2">
    <name type="scientific">Plebeiibacterium marinum</name>
    <dbReference type="NCBI Taxonomy" id="2992111"/>
    <lineage>
        <taxon>Bacteria</taxon>
        <taxon>Pseudomonadati</taxon>
        <taxon>Bacteroidota</taxon>
        <taxon>Bacteroidia</taxon>
        <taxon>Marinilabiliales</taxon>
        <taxon>Marinilabiliaceae</taxon>
        <taxon>Plebeiibacterium</taxon>
    </lineage>
</organism>
<gene>
    <name evidence="1" type="ORF">OM074_12235</name>
</gene>
<name>A0AAE3SKB8_9BACT</name>
<keyword evidence="2" id="KW-1185">Reference proteome</keyword>
<accession>A0AAE3SKB8</accession>
<proteinExistence type="predicted"/>
<dbReference type="Proteomes" id="UP001207408">
    <property type="component" value="Unassembled WGS sequence"/>
</dbReference>
<dbReference type="EMBL" id="JAPDPI010000023">
    <property type="protein sequence ID" value="MCW3806394.1"/>
    <property type="molecule type" value="Genomic_DNA"/>
</dbReference>
<dbReference type="RefSeq" id="WP_301199794.1">
    <property type="nucleotide sequence ID" value="NZ_JAPDPI010000023.1"/>
</dbReference>
<comment type="caution">
    <text evidence="1">The sequence shown here is derived from an EMBL/GenBank/DDBJ whole genome shotgun (WGS) entry which is preliminary data.</text>
</comment>
<protein>
    <submittedName>
        <fullName evidence="1">Uncharacterized protein</fullName>
    </submittedName>
</protein>
<reference evidence="1" key="1">
    <citation type="submission" date="2022-10" db="EMBL/GenBank/DDBJ databases">
        <authorList>
            <person name="Yu W.X."/>
        </authorList>
    </citation>
    <scope>NUCLEOTIDE SEQUENCE</scope>
    <source>
        <strain evidence="1">D04</strain>
    </source>
</reference>
<sequence length="233" mass="27165">METPLELESWKDKIDAVTPQEIRTISTPVEVQCGEAEATAVDANKDVEKFAKAGMDTSYIQALTDLANITRYFEAQWQSEYQSKKEAELIWKNEAPAAYELRKEILHHMTFAYRKDASLIKKLNRIKEGSGSYDLVQDLLEIHTLSEKYPEPLKTIDYDFELSTNALASYNKLKDILAKVNGEKGNYNEDKILRDKAYSLLTLHLNEVREYGRYVFWKDENRKKRYASDYRRN</sequence>
<evidence type="ECO:0000313" key="2">
    <source>
        <dbReference type="Proteomes" id="UP001207408"/>
    </source>
</evidence>
<dbReference type="AlphaFoldDB" id="A0AAE3SKB8"/>
<evidence type="ECO:0000313" key="1">
    <source>
        <dbReference type="EMBL" id="MCW3806394.1"/>
    </source>
</evidence>